<keyword evidence="2" id="KW-1185">Reference proteome</keyword>
<sequence length="357" mass="39734">MDLECLATIAEVYFEDDTIQLLRTTNTKYPAILYKRFFPTVTKGTLIKLNHTATELGLGTGGYDLVKEVLASKRIQENIDGHIMKLRYTPMQQAMMSIEEPGSLYHSLFQKSFTLEGKKVLLAELHSMVPLIYYLAQEIEPTITCCVIFDDSASLLLEGSQHVRLLQKEVWFHSITIGQCVGGEYEAISLPSALQFASTCLKADLIIISVGPGVVGTGTEYGHSAMEMANWANVVGALGGCPVWIPRLSFADKRNRHYGLSHHTITPLYSFTYCSCVLVFPLLVHEQKSLIAKQLNSNSLATHLITYQEKPVDRDLLERAFSRIEGLTTMGRGYTDDPLFFEAVAEAVCFCIEGKTS</sequence>
<dbReference type="Pfam" id="PF12982">
    <property type="entry name" value="DUF3866"/>
    <property type="match status" value="1"/>
</dbReference>
<comment type="caution">
    <text evidence="1">The sequence shown here is derived from an EMBL/GenBank/DDBJ whole genome shotgun (WGS) entry which is preliminary data.</text>
</comment>
<proteinExistence type="predicted"/>
<organism evidence="1 2">
    <name type="scientific">Alkalicoccobacillus plakortidis</name>
    <dbReference type="NCBI Taxonomy" id="444060"/>
    <lineage>
        <taxon>Bacteria</taxon>
        <taxon>Bacillati</taxon>
        <taxon>Bacillota</taxon>
        <taxon>Bacilli</taxon>
        <taxon>Bacillales</taxon>
        <taxon>Bacillaceae</taxon>
        <taxon>Alkalicoccobacillus</taxon>
    </lineage>
</organism>
<reference evidence="1" key="1">
    <citation type="submission" date="2022-06" db="EMBL/GenBank/DDBJ databases">
        <title>Alkalicoccobacillus porphyridii sp. nov., isolated from a marine red alga, Porphyridium purpureum and reclassification of Shouchella plakortidis and Shouchella gibsonii as Alkalicoccobacillus plakortidis comb. nov. and Alkalicoccobacillus gibsonii comb. nov.</title>
        <authorList>
            <person name="Kim K.H."/>
            <person name="Lee J.K."/>
            <person name="Han D.M."/>
            <person name="Baek J.H."/>
            <person name="Jeon C.O."/>
        </authorList>
    </citation>
    <scope>NUCLEOTIDE SEQUENCE</scope>
    <source>
        <strain evidence="1">DSM 19153</strain>
    </source>
</reference>
<dbReference type="Proteomes" id="UP001203665">
    <property type="component" value="Unassembled WGS sequence"/>
</dbReference>
<name>A0ABT0XE81_9BACI</name>
<dbReference type="RefSeq" id="WP_251603410.1">
    <property type="nucleotide sequence ID" value="NZ_JAMQJY010000001.1"/>
</dbReference>
<evidence type="ECO:0000313" key="1">
    <source>
        <dbReference type="EMBL" id="MCM2674209.1"/>
    </source>
</evidence>
<evidence type="ECO:0000313" key="2">
    <source>
        <dbReference type="Proteomes" id="UP001203665"/>
    </source>
</evidence>
<gene>
    <name evidence="1" type="ORF">NDM98_00855</name>
</gene>
<dbReference type="InterPro" id="IPR024479">
    <property type="entry name" value="DUF3866"/>
</dbReference>
<protein>
    <submittedName>
        <fullName evidence="1">DUF3866 family protein</fullName>
    </submittedName>
</protein>
<dbReference type="EMBL" id="JAMQJY010000001">
    <property type="protein sequence ID" value="MCM2674209.1"/>
    <property type="molecule type" value="Genomic_DNA"/>
</dbReference>
<accession>A0ABT0XE81</accession>